<feature type="transmembrane region" description="Helical" evidence="1">
    <location>
        <begin position="12"/>
        <end position="32"/>
    </location>
</feature>
<name>A0A853HA53_9BURK</name>
<feature type="transmembrane region" description="Helical" evidence="1">
    <location>
        <begin position="38"/>
        <end position="58"/>
    </location>
</feature>
<sequence length="205" mass="22835">MSLSVRLPHSPRAYAGMSIALLALAIAFNTVLTRSMALHMLVHIPLILFAGICADVALCSSQGTRSEFWKRGARAWAQYNEQGIPGLLWGTLFAAYWMIPKSLDDVLLIPILALVKYAGLFFTGMVLFDSLRRANSVVKLFFLGNFSWMMAIVGLIYQDQTSRLCNAYLLSDQEMTGKGLVVLAVAVPIVWLLTERSRFLRLMSK</sequence>
<gene>
    <name evidence="2" type="ORF">H0A62_14970</name>
</gene>
<keyword evidence="1" id="KW-1133">Transmembrane helix</keyword>
<dbReference type="RefSeq" id="WP_130040506.1">
    <property type="nucleotide sequence ID" value="NZ_JACCEV010000005.1"/>
</dbReference>
<dbReference type="AlphaFoldDB" id="A0A853HA53"/>
<dbReference type="OrthoDB" id="2388670at2"/>
<proteinExistence type="predicted"/>
<accession>A0A853HA53</accession>
<comment type="caution">
    <text evidence="2">The sequence shown here is derived from an EMBL/GenBank/DDBJ whole genome shotgun (WGS) entry which is preliminary data.</text>
</comment>
<feature type="transmembrane region" description="Helical" evidence="1">
    <location>
        <begin position="140"/>
        <end position="157"/>
    </location>
</feature>
<keyword evidence="1" id="KW-0472">Membrane</keyword>
<keyword evidence="1" id="KW-0812">Transmembrane</keyword>
<dbReference type="Proteomes" id="UP000554144">
    <property type="component" value="Unassembled WGS sequence"/>
</dbReference>
<protein>
    <submittedName>
        <fullName evidence="2">Uncharacterized protein</fullName>
    </submittedName>
</protein>
<feature type="transmembrane region" description="Helical" evidence="1">
    <location>
        <begin position="106"/>
        <end position="128"/>
    </location>
</feature>
<reference evidence="2 3" key="1">
    <citation type="submission" date="2020-07" db="EMBL/GenBank/DDBJ databases">
        <title>Taxonomic revisions and descriptions of new bacterial species based on genomic comparisons in the high-G+C-content subgroup of the family Alcaligenaceae.</title>
        <authorList>
            <person name="Szabo A."/>
            <person name="Felfoldi T."/>
        </authorList>
    </citation>
    <scope>NUCLEOTIDE SEQUENCE [LARGE SCALE GENOMIC DNA]</scope>
    <source>
        <strain evidence="2 3">DSM 25667</strain>
    </source>
</reference>
<organism evidence="2 3">
    <name type="scientific">Pollutimonas harenae</name>
    <dbReference type="NCBI Taxonomy" id="657015"/>
    <lineage>
        <taxon>Bacteria</taxon>
        <taxon>Pseudomonadati</taxon>
        <taxon>Pseudomonadota</taxon>
        <taxon>Betaproteobacteria</taxon>
        <taxon>Burkholderiales</taxon>
        <taxon>Alcaligenaceae</taxon>
        <taxon>Pollutimonas</taxon>
    </lineage>
</organism>
<feature type="transmembrane region" description="Helical" evidence="1">
    <location>
        <begin position="177"/>
        <end position="194"/>
    </location>
</feature>
<keyword evidence="3" id="KW-1185">Reference proteome</keyword>
<evidence type="ECO:0000313" key="2">
    <source>
        <dbReference type="EMBL" id="NYT86904.1"/>
    </source>
</evidence>
<evidence type="ECO:0000256" key="1">
    <source>
        <dbReference type="SAM" id="Phobius"/>
    </source>
</evidence>
<dbReference type="EMBL" id="JACCEV010000005">
    <property type="protein sequence ID" value="NYT86904.1"/>
    <property type="molecule type" value="Genomic_DNA"/>
</dbReference>
<evidence type="ECO:0000313" key="3">
    <source>
        <dbReference type="Proteomes" id="UP000554144"/>
    </source>
</evidence>